<accession>A0A5S9QMK9</accession>
<dbReference type="Proteomes" id="UP000441399">
    <property type="component" value="Unassembled WGS sequence"/>
</dbReference>
<feature type="transmembrane region" description="Helical" evidence="2">
    <location>
        <begin position="163"/>
        <end position="182"/>
    </location>
</feature>
<keyword evidence="2" id="KW-0472">Membrane</keyword>
<dbReference type="SUPFAM" id="SSF55073">
    <property type="entry name" value="Nucleotide cyclase"/>
    <property type="match status" value="1"/>
</dbReference>
<dbReference type="PANTHER" id="PTHR46663:SF2">
    <property type="entry name" value="GGDEF DOMAIN-CONTAINING PROTEIN"/>
    <property type="match status" value="1"/>
</dbReference>
<dbReference type="SMART" id="SM00267">
    <property type="entry name" value="GGDEF"/>
    <property type="match status" value="1"/>
</dbReference>
<protein>
    <submittedName>
        <fullName evidence="4">Putative signaling protein</fullName>
    </submittedName>
</protein>
<dbReference type="Pfam" id="PF00990">
    <property type="entry name" value="GGDEF"/>
    <property type="match status" value="1"/>
</dbReference>
<feature type="domain" description="GGDEF" evidence="3">
    <location>
        <begin position="269"/>
        <end position="401"/>
    </location>
</feature>
<evidence type="ECO:0000313" key="4">
    <source>
        <dbReference type="EMBL" id="CAA0119223.1"/>
    </source>
</evidence>
<feature type="transmembrane region" description="Helical" evidence="2">
    <location>
        <begin position="55"/>
        <end position="77"/>
    </location>
</feature>
<sequence length="409" mass="46003">MWAVETIITIDNPIGTMKFLHSLIQCFERVGDRFIPQSKPSHPPPDIEQIYRYRLVAGMILATISMLGAFTFYYILINSFSEPGSIVTLTLCLGLSSYLVRQLFSLRKVATYTKVAHRMIASILAATTVGIFITGGPFGSITSVFLTLPCLIAFLLTNRRIALRFAALTYAIYCAYVVAGYLNYQFPQTIPADIKYSMEVALWVYYTSTLLILIMTYDGMTSRLSKQRQKEQDTLSYMATHDDLTALANRKHFDDQINQAIHRADRSNSRVALLLIDLNGFKPINDSFGHDAGDALLQHVSKQIRATVRIDDVAARIGGDEFAIIVQGDVDQEKIDRMLARLSENISHPCAYEDKQISVTGSIGVAIYPQHANDAHSLRRAADEAMYSAKRNKQDWQNYHPTTDRTHLQ</sequence>
<dbReference type="InterPro" id="IPR000160">
    <property type="entry name" value="GGDEF_dom"/>
</dbReference>
<organism evidence="4 5">
    <name type="scientific">BD1-7 clade bacterium</name>
    <dbReference type="NCBI Taxonomy" id="2029982"/>
    <lineage>
        <taxon>Bacteria</taxon>
        <taxon>Pseudomonadati</taxon>
        <taxon>Pseudomonadota</taxon>
        <taxon>Gammaproteobacteria</taxon>
        <taxon>Cellvibrionales</taxon>
        <taxon>Spongiibacteraceae</taxon>
        <taxon>BD1-7 clade</taxon>
    </lineage>
</organism>
<comment type="cofactor">
    <cofactor evidence="1">
        <name>Mg(2+)</name>
        <dbReference type="ChEBI" id="CHEBI:18420"/>
    </cofactor>
</comment>
<dbReference type="InterPro" id="IPR029787">
    <property type="entry name" value="Nucleotide_cyclase"/>
</dbReference>
<evidence type="ECO:0000256" key="1">
    <source>
        <dbReference type="ARBA" id="ARBA00001946"/>
    </source>
</evidence>
<feature type="transmembrane region" description="Helical" evidence="2">
    <location>
        <begin position="83"/>
        <end position="103"/>
    </location>
</feature>
<dbReference type="InterPro" id="IPR043128">
    <property type="entry name" value="Rev_trsase/Diguanyl_cyclase"/>
</dbReference>
<dbReference type="GO" id="GO:0003824">
    <property type="term" value="F:catalytic activity"/>
    <property type="evidence" value="ECO:0007669"/>
    <property type="project" value="UniProtKB-ARBA"/>
</dbReference>
<proteinExistence type="predicted"/>
<gene>
    <name evidence="4" type="ORF">OPDIPICF_02237</name>
</gene>
<evidence type="ECO:0000256" key="2">
    <source>
        <dbReference type="SAM" id="Phobius"/>
    </source>
</evidence>
<evidence type="ECO:0000259" key="3">
    <source>
        <dbReference type="PROSITE" id="PS50887"/>
    </source>
</evidence>
<dbReference type="EMBL" id="CACSIO010000034">
    <property type="protein sequence ID" value="CAA0119223.1"/>
    <property type="molecule type" value="Genomic_DNA"/>
</dbReference>
<dbReference type="PANTHER" id="PTHR46663">
    <property type="entry name" value="DIGUANYLATE CYCLASE DGCT-RELATED"/>
    <property type="match status" value="1"/>
</dbReference>
<evidence type="ECO:0000313" key="5">
    <source>
        <dbReference type="Proteomes" id="UP000441399"/>
    </source>
</evidence>
<keyword evidence="5" id="KW-1185">Reference proteome</keyword>
<feature type="transmembrane region" description="Helical" evidence="2">
    <location>
        <begin position="115"/>
        <end position="133"/>
    </location>
</feature>
<name>A0A5S9QMK9_9GAMM</name>
<dbReference type="PROSITE" id="PS50887">
    <property type="entry name" value="GGDEF"/>
    <property type="match status" value="1"/>
</dbReference>
<dbReference type="InterPro" id="IPR052163">
    <property type="entry name" value="DGC-Regulatory_Protein"/>
</dbReference>
<reference evidence="4 5" key="1">
    <citation type="submission" date="2019-11" db="EMBL/GenBank/DDBJ databases">
        <authorList>
            <person name="Holert J."/>
        </authorList>
    </citation>
    <scope>NUCLEOTIDE SEQUENCE [LARGE SCALE GENOMIC DNA]</scope>
    <source>
        <strain evidence="4">SB11_3</strain>
    </source>
</reference>
<keyword evidence="2" id="KW-1133">Transmembrane helix</keyword>
<dbReference type="NCBIfam" id="TIGR00254">
    <property type="entry name" value="GGDEF"/>
    <property type="match status" value="1"/>
</dbReference>
<dbReference type="Gene3D" id="3.30.70.270">
    <property type="match status" value="1"/>
</dbReference>
<dbReference type="FunFam" id="3.30.70.270:FF:000001">
    <property type="entry name" value="Diguanylate cyclase domain protein"/>
    <property type="match status" value="1"/>
</dbReference>
<dbReference type="CDD" id="cd01949">
    <property type="entry name" value="GGDEF"/>
    <property type="match status" value="1"/>
</dbReference>
<dbReference type="AlphaFoldDB" id="A0A5S9QMK9"/>
<keyword evidence="2" id="KW-0812">Transmembrane</keyword>
<feature type="transmembrane region" description="Helical" evidence="2">
    <location>
        <begin position="202"/>
        <end position="220"/>
    </location>
</feature>